<dbReference type="RefSeq" id="WP_188708784.1">
    <property type="nucleotide sequence ID" value="NZ_BMIG01000008.1"/>
</dbReference>
<dbReference type="SUPFAM" id="SSF55073">
    <property type="entry name" value="Nucleotide cyclase"/>
    <property type="match status" value="1"/>
</dbReference>
<reference evidence="5" key="1">
    <citation type="journal article" date="2014" name="Int. J. Syst. Evol. Microbiol.">
        <title>Complete genome sequence of Corynebacterium casei LMG S-19264T (=DSM 44701T), isolated from a smear-ripened cheese.</title>
        <authorList>
            <consortium name="US DOE Joint Genome Institute (JGI-PGF)"/>
            <person name="Walter F."/>
            <person name="Albersmeier A."/>
            <person name="Kalinowski J."/>
            <person name="Ruckert C."/>
        </authorList>
    </citation>
    <scope>NUCLEOTIDE SEQUENCE</scope>
    <source>
        <strain evidence="5">CGMCC 1.15322</strain>
    </source>
</reference>
<dbReference type="PROSITE" id="PS50125">
    <property type="entry name" value="GUANYLATE_CYCLASE_2"/>
    <property type="match status" value="1"/>
</dbReference>
<dbReference type="InterPro" id="IPR011006">
    <property type="entry name" value="CheY-like_superfamily"/>
</dbReference>
<keyword evidence="6" id="KW-1185">Reference proteome</keyword>
<dbReference type="GO" id="GO:0004016">
    <property type="term" value="F:adenylate cyclase activity"/>
    <property type="evidence" value="ECO:0007669"/>
    <property type="project" value="UniProtKB-ARBA"/>
</dbReference>
<dbReference type="PROSITE" id="PS50110">
    <property type="entry name" value="RESPONSE_REGULATORY"/>
    <property type="match status" value="1"/>
</dbReference>
<name>A0A916SJL9_9BURK</name>
<dbReference type="InterPro" id="IPR050595">
    <property type="entry name" value="Bact_response_regulator"/>
</dbReference>
<dbReference type="GO" id="GO:0009190">
    <property type="term" value="P:cyclic nucleotide biosynthetic process"/>
    <property type="evidence" value="ECO:0007669"/>
    <property type="project" value="InterPro"/>
</dbReference>
<evidence type="ECO:0000256" key="1">
    <source>
        <dbReference type="ARBA" id="ARBA00022553"/>
    </source>
</evidence>
<evidence type="ECO:0000259" key="3">
    <source>
        <dbReference type="PROSITE" id="PS50110"/>
    </source>
</evidence>
<organism evidence="5 6">
    <name type="scientific">Polaromonas eurypsychrophila</name>
    <dbReference type="NCBI Taxonomy" id="1614635"/>
    <lineage>
        <taxon>Bacteria</taxon>
        <taxon>Pseudomonadati</taxon>
        <taxon>Pseudomonadota</taxon>
        <taxon>Betaproteobacteria</taxon>
        <taxon>Burkholderiales</taxon>
        <taxon>Comamonadaceae</taxon>
        <taxon>Polaromonas</taxon>
    </lineage>
</organism>
<gene>
    <name evidence="5" type="ORF">GCM10011496_24310</name>
</gene>
<dbReference type="Gene3D" id="3.30.70.1230">
    <property type="entry name" value="Nucleotide cyclase"/>
    <property type="match status" value="1"/>
</dbReference>
<evidence type="ECO:0000256" key="2">
    <source>
        <dbReference type="PROSITE-ProRule" id="PRU00169"/>
    </source>
</evidence>
<evidence type="ECO:0000313" key="5">
    <source>
        <dbReference type="EMBL" id="GGB02451.1"/>
    </source>
</evidence>
<keyword evidence="1 2" id="KW-0597">Phosphoprotein</keyword>
<dbReference type="InterPro" id="IPR001054">
    <property type="entry name" value="A/G_cyclase"/>
</dbReference>
<accession>A0A916SJL9</accession>
<dbReference type="SMART" id="SM00448">
    <property type="entry name" value="REC"/>
    <property type="match status" value="1"/>
</dbReference>
<protein>
    <submittedName>
        <fullName evidence="5">Uncharacterized protein</fullName>
    </submittedName>
</protein>
<evidence type="ECO:0000313" key="6">
    <source>
        <dbReference type="Proteomes" id="UP000620596"/>
    </source>
</evidence>
<dbReference type="EMBL" id="BMIG01000008">
    <property type="protein sequence ID" value="GGB02451.1"/>
    <property type="molecule type" value="Genomic_DNA"/>
</dbReference>
<dbReference type="Gene3D" id="3.40.50.2300">
    <property type="match status" value="1"/>
</dbReference>
<dbReference type="CDD" id="cd17574">
    <property type="entry name" value="REC_OmpR"/>
    <property type="match status" value="1"/>
</dbReference>
<dbReference type="InterPro" id="IPR001789">
    <property type="entry name" value="Sig_transdc_resp-reg_receiver"/>
</dbReference>
<comment type="caution">
    <text evidence="5">The sequence shown here is derived from an EMBL/GenBank/DDBJ whole genome shotgun (WGS) entry which is preliminary data.</text>
</comment>
<dbReference type="GO" id="GO:0000160">
    <property type="term" value="P:phosphorelay signal transduction system"/>
    <property type="evidence" value="ECO:0007669"/>
    <property type="project" value="InterPro"/>
</dbReference>
<feature type="domain" description="Guanylate cyclase" evidence="4">
    <location>
        <begin position="180"/>
        <end position="320"/>
    </location>
</feature>
<feature type="modified residue" description="4-aspartylphosphate" evidence="2">
    <location>
        <position position="52"/>
    </location>
</feature>
<feature type="domain" description="Response regulatory" evidence="3">
    <location>
        <begin position="3"/>
        <end position="119"/>
    </location>
</feature>
<reference evidence="5" key="2">
    <citation type="submission" date="2020-09" db="EMBL/GenBank/DDBJ databases">
        <authorList>
            <person name="Sun Q."/>
            <person name="Zhou Y."/>
        </authorList>
    </citation>
    <scope>NUCLEOTIDE SEQUENCE</scope>
    <source>
        <strain evidence="5">CGMCC 1.15322</strain>
    </source>
</reference>
<dbReference type="Proteomes" id="UP000620596">
    <property type="component" value="Unassembled WGS sequence"/>
</dbReference>
<evidence type="ECO:0000259" key="4">
    <source>
        <dbReference type="PROSITE" id="PS50125"/>
    </source>
</evidence>
<dbReference type="AlphaFoldDB" id="A0A916SJL9"/>
<dbReference type="PANTHER" id="PTHR44591:SF3">
    <property type="entry name" value="RESPONSE REGULATORY DOMAIN-CONTAINING PROTEIN"/>
    <property type="match status" value="1"/>
</dbReference>
<sequence length="373" mass="39834">MPLIVLMEDDAATRTLVASVLRKDGYEVLSADNGVSGLELVRQNKPDLVISDVQMPLMDGFAMLQALRADPAIMTIPVILLTSLQERAHMRIGMTSGADDYITKPFRPGELREAAAAQLNKREMQAALQTMAVEAAVQAALVDQKHHLSRLYEEKLASELSDKWPAADAASEDEKFSNASVLFVDVLNYAGLAEKLSSTELSDVVRQFYNNAGDTVHLFGARHMQFVGEGLLVVFVDSTDTSSVNHGLRAARAALGLVDAAKRVQKFLNSQFPAYGLPRFDVSVALNSGPVALAKLEDPLHGGIHVLPVGDTVSVTLLLQKQASKAGWKIAASVAMLRGVTGAVNTGARALISLPGRTAALDAAELLGLALQT</sequence>
<dbReference type="CDD" id="cd07302">
    <property type="entry name" value="CHD"/>
    <property type="match status" value="1"/>
</dbReference>
<proteinExistence type="predicted"/>
<dbReference type="PANTHER" id="PTHR44591">
    <property type="entry name" value="STRESS RESPONSE REGULATOR PROTEIN 1"/>
    <property type="match status" value="1"/>
</dbReference>
<dbReference type="InterPro" id="IPR029787">
    <property type="entry name" value="Nucleotide_cyclase"/>
</dbReference>
<dbReference type="SUPFAM" id="SSF52172">
    <property type="entry name" value="CheY-like"/>
    <property type="match status" value="1"/>
</dbReference>
<dbReference type="Pfam" id="PF00072">
    <property type="entry name" value="Response_reg"/>
    <property type="match status" value="1"/>
</dbReference>